<dbReference type="EMBL" id="PKPP01001784">
    <property type="protein sequence ID" value="PWA79953.1"/>
    <property type="molecule type" value="Genomic_DNA"/>
</dbReference>
<dbReference type="Gene3D" id="3.40.395.10">
    <property type="entry name" value="Adenoviral Proteinase, Chain A"/>
    <property type="match status" value="1"/>
</dbReference>
<feature type="coiled-coil region" evidence="4">
    <location>
        <begin position="874"/>
        <end position="901"/>
    </location>
</feature>
<dbReference type="PROSITE" id="PS50600">
    <property type="entry name" value="ULP_PROTEASE"/>
    <property type="match status" value="1"/>
</dbReference>
<accession>A0A2U1P2F8</accession>
<gene>
    <name evidence="7" type="ORF">CTI12_AA104860</name>
</gene>
<comment type="caution">
    <text evidence="7">The sequence shown here is derived from an EMBL/GenBank/DDBJ whole genome shotgun (WGS) entry which is preliminary data.</text>
</comment>
<dbReference type="PANTHER" id="PTHR34835:SF90">
    <property type="entry name" value="AMINOTRANSFERASE-LIKE PLANT MOBILE DOMAIN-CONTAINING PROTEIN"/>
    <property type="match status" value="1"/>
</dbReference>
<evidence type="ECO:0000256" key="1">
    <source>
        <dbReference type="ARBA" id="ARBA00005234"/>
    </source>
</evidence>
<evidence type="ECO:0000313" key="8">
    <source>
        <dbReference type="Proteomes" id="UP000245207"/>
    </source>
</evidence>
<dbReference type="InterPro" id="IPR003653">
    <property type="entry name" value="Peptidase_C48_C"/>
</dbReference>
<dbReference type="InterPro" id="IPR038765">
    <property type="entry name" value="Papain-like_cys_pep_sf"/>
</dbReference>
<reference evidence="7 8" key="1">
    <citation type="journal article" date="2018" name="Mol. Plant">
        <title>The genome of Artemisia annua provides insight into the evolution of Asteraceae family and artemisinin biosynthesis.</title>
        <authorList>
            <person name="Shen Q."/>
            <person name="Zhang L."/>
            <person name="Liao Z."/>
            <person name="Wang S."/>
            <person name="Yan T."/>
            <person name="Shi P."/>
            <person name="Liu M."/>
            <person name="Fu X."/>
            <person name="Pan Q."/>
            <person name="Wang Y."/>
            <person name="Lv Z."/>
            <person name="Lu X."/>
            <person name="Zhang F."/>
            <person name="Jiang W."/>
            <person name="Ma Y."/>
            <person name="Chen M."/>
            <person name="Hao X."/>
            <person name="Li L."/>
            <person name="Tang Y."/>
            <person name="Lv G."/>
            <person name="Zhou Y."/>
            <person name="Sun X."/>
            <person name="Brodelius P.E."/>
            <person name="Rose J.K.C."/>
            <person name="Tang K."/>
        </authorList>
    </citation>
    <scope>NUCLEOTIDE SEQUENCE [LARGE SCALE GENOMIC DNA]</scope>
    <source>
        <strain evidence="8">cv. Huhao1</strain>
        <tissue evidence="7">Leaf</tissue>
    </source>
</reference>
<keyword evidence="4" id="KW-0175">Coiled coil</keyword>
<name>A0A2U1P2F8_ARTAN</name>
<dbReference type="Proteomes" id="UP000245207">
    <property type="component" value="Unassembled WGS sequence"/>
</dbReference>
<sequence>MKESVKVLHLSKWERHEGFGQVRYGGNGQIGVWKFWNGGNMDVWKAVTGVFGIAVRRSGRRRNKGPVICENKVEEAIDADLEDSDADFQNTTVIVSNSENVNKEVKQKKRKKIDKDGEENEIVPKPKQKKGETSKGECSKTYTFQTRSSPKKLFNAIQTLTPVQKMCLERIGLGGILDFKVDGIPNKLAFYVVDNFNPETMVIKILNDAIVITKDLIGELLGIRNDGKDIMDEEIEKDKEMVDSWNEQFDKKEILTGDVKAVIRKSKVADMNFKLNFIVLFANVMGGVKGKAVCDLSVLDHIRNDTDLASINWCEYVWRGLKSCKDGWKREMTNSYFLGPLTLLTMAYVDGVVCDSFDVPRIRPPTKFWTFELLKEREKVECDGEGLGMGGKQGPYVEEDVDPMPTDEEGFVWKLSKLVEGIRSARIGFEKTLESGLGMFPGNMLISDLNQQYREALMIKKPGEESGRGTNKEGRNASNEDPFESPSLFMGPQTQVEVFRSADNACEEFYADKTERDMEGPSFSIGLSQDPLFATPQDEHEVDVENTEKGKAVVGSNSNMEKGNGSVERINAVKAVPLTVVKPVERRIKRRVTKTNIVVSPFFNRVVQIDTGFTNEEKQIDIYLINKNRGDLSEVMFESQIGASTTLQQICTLVNDENIDDSVITAWSAYLNSLEKYKGNHSYSRFYLPTFVVDKKKFSQDKTTNESVQAFLMYSETWAARLGKTSMLNDVDVAYIPISNGVHKFVLCLQLKYPEVIVFDNSRVRNKNGSAKQVLSLFPDIRIAEVVRQNFAAYMRAMKHVNAEAIDKAELRRPEFLWETDNRPNDCGIFAMRHMERYMGTPIIYWNCGFVAESKKQVTQLGKLRRKYVTRLLLAECNSQKDRIQTELAEMQEKNVRVKTRKGPLARN</sequence>
<keyword evidence="2" id="KW-0645">Protease</keyword>
<dbReference type="PANTHER" id="PTHR34835">
    <property type="entry name" value="OS07G0283600 PROTEIN-RELATED"/>
    <property type="match status" value="1"/>
</dbReference>
<dbReference type="AlphaFoldDB" id="A0A2U1P2F8"/>
<keyword evidence="3" id="KW-0378">Hydrolase</keyword>
<evidence type="ECO:0000313" key="7">
    <source>
        <dbReference type="EMBL" id="PWA79953.1"/>
    </source>
</evidence>
<dbReference type="OrthoDB" id="1749738at2759"/>
<evidence type="ECO:0000256" key="3">
    <source>
        <dbReference type="ARBA" id="ARBA00022801"/>
    </source>
</evidence>
<feature type="compositionally biased region" description="Basic and acidic residues" evidence="5">
    <location>
        <begin position="461"/>
        <end position="475"/>
    </location>
</feature>
<evidence type="ECO:0000259" key="6">
    <source>
        <dbReference type="PROSITE" id="PS50600"/>
    </source>
</evidence>
<feature type="domain" description="Ubiquitin-like protease family profile" evidence="6">
    <location>
        <begin position="643"/>
        <end position="838"/>
    </location>
</feature>
<dbReference type="Pfam" id="PF02902">
    <property type="entry name" value="Peptidase_C48"/>
    <property type="match status" value="1"/>
</dbReference>
<feature type="region of interest" description="Disordered" evidence="5">
    <location>
        <begin position="461"/>
        <end position="489"/>
    </location>
</feature>
<dbReference type="SUPFAM" id="SSF54001">
    <property type="entry name" value="Cysteine proteinases"/>
    <property type="match status" value="1"/>
</dbReference>
<protein>
    <recommendedName>
        <fullName evidence="6">Ubiquitin-like protease family profile domain-containing protein</fullName>
    </recommendedName>
</protein>
<comment type="similarity">
    <text evidence="1">Belongs to the peptidase C48 family.</text>
</comment>
<evidence type="ECO:0000256" key="5">
    <source>
        <dbReference type="SAM" id="MobiDB-lite"/>
    </source>
</evidence>
<evidence type="ECO:0000256" key="2">
    <source>
        <dbReference type="ARBA" id="ARBA00022670"/>
    </source>
</evidence>
<evidence type="ECO:0000256" key="4">
    <source>
        <dbReference type="SAM" id="Coils"/>
    </source>
</evidence>
<keyword evidence="8" id="KW-1185">Reference proteome</keyword>
<dbReference type="GO" id="GO:0008234">
    <property type="term" value="F:cysteine-type peptidase activity"/>
    <property type="evidence" value="ECO:0007669"/>
    <property type="project" value="InterPro"/>
</dbReference>
<proteinExistence type="inferred from homology"/>
<organism evidence="7 8">
    <name type="scientific">Artemisia annua</name>
    <name type="common">Sweet wormwood</name>
    <dbReference type="NCBI Taxonomy" id="35608"/>
    <lineage>
        <taxon>Eukaryota</taxon>
        <taxon>Viridiplantae</taxon>
        <taxon>Streptophyta</taxon>
        <taxon>Embryophyta</taxon>
        <taxon>Tracheophyta</taxon>
        <taxon>Spermatophyta</taxon>
        <taxon>Magnoliopsida</taxon>
        <taxon>eudicotyledons</taxon>
        <taxon>Gunneridae</taxon>
        <taxon>Pentapetalae</taxon>
        <taxon>asterids</taxon>
        <taxon>campanulids</taxon>
        <taxon>Asterales</taxon>
        <taxon>Asteraceae</taxon>
        <taxon>Asteroideae</taxon>
        <taxon>Anthemideae</taxon>
        <taxon>Artemisiinae</taxon>
        <taxon>Artemisia</taxon>
    </lineage>
</organism>
<feature type="region of interest" description="Disordered" evidence="5">
    <location>
        <begin position="105"/>
        <end position="136"/>
    </location>
</feature>
<dbReference type="GO" id="GO:0006508">
    <property type="term" value="P:proteolysis"/>
    <property type="evidence" value="ECO:0007669"/>
    <property type="project" value="UniProtKB-KW"/>
</dbReference>